<evidence type="ECO:0000313" key="3">
    <source>
        <dbReference type="Proteomes" id="UP000183038"/>
    </source>
</evidence>
<feature type="region of interest" description="Disordered" evidence="1">
    <location>
        <begin position="1"/>
        <end position="20"/>
    </location>
</feature>
<evidence type="ECO:0000256" key="1">
    <source>
        <dbReference type="SAM" id="MobiDB-lite"/>
    </source>
</evidence>
<protein>
    <submittedName>
        <fullName evidence="2">Uncharacterized protein</fullName>
    </submittedName>
</protein>
<gene>
    <name evidence="2" type="ORF">SAMN05192540_1559</name>
</gene>
<dbReference type="RefSeq" id="WP_074671605.1">
    <property type="nucleotide sequence ID" value="NZ_FNTB01000001.1"/>
</dbReference>
<name>A0A1H4M8H7_9FLAO</name>
<feature type="compositionally biased region" description="Basic and acidic residues" evidence="1">
    <location>
        <begin position="8"/>
        <end position="20"/>
    </location>
</feature>
<proteinExistence type="predicted"/>
<evidence type="ECO:0000313" key="2">
    <source>
        <dbReference type="EMBL" id="SEB79329.1"/>
    </source>
</evidence>
<accession>A0A1H4M8H7</accession>
<dbReference type="EMBL" id="FNTB01000001">
    <property type="protein sequence ID" value="SEB79329.1"/>
    <property type="molecule type" value="Genomic_DNA"/>
</dbReference>
<reference evidence="2 3" key="1">
    <citation type="submission" date="2016-10" db="EMBL/GenBank/DDBJ databases">
        <authorList>
            <person name="de Groot N.N."/>
        </authorList>
    </citation>
    <scope>NUCLEOTIDE SEQUENCE [LARGE SCALE GENOMIC DNA]</scope>
    <source>
        <strain evidence="2 3">MAR_2009_71</strain>
    </source>
</reference>
<dbReference type="AlphaFoldDB" id="A0A1H4M8H7"/>
<dbReference type="Proteomes" id="UP000183038">
    <property type="component" value="Unassembled WGS sequence"/>
</dbReference>
<organism evidence="2 3">
    <name type="scientific">Maribacter dokdonensis</name>
    <dbReference type="NCBI Taxonomy" id="320912"/>
    <lineage>
        <taxon>Bacteria</taxon>
        <taxon>Pseudomonadati</taxon>
        <taxon>Bacteroidota</taxon>
        <taxon>Flavobacteriia</taxon>
        <taxon>Flavobacteriales</taxon>
        <taxon>Flavobacteriaceae</taxon>
        <taxon>Maribacter</taxon>
    </lineage>
</organism>
<sequence>MDEQLDDAEAKLNSDDPNVRQEGLDAIEALDDDVKLGLTVGKQIDAQSEAETEALNEELTAQVVVTTAPKF</sequence>